<organism evidence="1">
    <name type="scientific">marine metagenome</name>
    <dbReference type="NCBI Taxonomy" id="408172"/>
    <lineage>
        <taxon>unclassified sequences</taxon>
        <taxon>metagenomes</taxon>
        <taxon>ecological metagenomes</taxon>
    </lineage>
</organism>
<evidence type="ECO:0000313" key="1">
    <source>
        <dbReference type="EMBL" id="SVD37912.1"/>
    </source>
</evidence>
<dbReference type="EMBL" id="UINC01146911">
    <property type="protein sequence ID" value="SVD37912.1"/>
    <property type="molecule type" value="Genomic_DNA"/>
</dbReference>
<gene>
    <name evidence="1" type="ORF">METZ01_LOCUS390766</name>
</gene>
<reference evidence="1" key="1">
    <citation type="submission" date="2018-05" db="EMBL/GenBank/DDBJ databases">
        <authorList>
            <person name="Lanie J.A."/>
            <person name="Ng W.-L."/>
            <person name="Kazmierczak K.M."/>
            <person name="Andrzejewski T.M."/>
            <person name="Davidsen T.M."/>
            <person name="Wayne K.J."/>
            <person name="Tettelin H."/>
            <person name="Glass J.I."/>
            <person name="Rusch D."/>
            <person name="Podicherti R."/>
            <person name="Tsui H.-C.T."/>
            <person name="Winkler M.E."/>
        </authorList>
    </citation>
    <scope>NUCLEOTIDE SEQUENCE</scope>
</reference>
<accession>A0A382UUH7</accession>
<name>A0A382UUH7_9ZZZZ</name>
<sequence>VGGIGQFDIGFTIYSLPDAIIQASKFREFNAAGALNENAQTPDCSGMFETTTGVFTDIIQVGLETLLTTWSLTDATNLLFTLQSYSALQPPTLSPQLSAL</sequence>
<dbReference type="AlphaFoldDB" id="A0A382UUH7"/>
<feature type="non-terminal residue" evidence="1">
    <location>
        <position position="1"/>
    </location>
</feature>
<proteinExistence type="predicted"/>
<feature type="non-terminal residue" evidence="1">
    <location>
        <position position="100"/>
    </location>
</feature>
<protein>
    <submittedName>
        <fullName evidence="1">Uncharacterized protein</fullName>
    </submittedName>
</protein>